<dbReference type="EMBL" id="ADAS02000053">
    <property type="protein sequence ID" value="OAV93177.1"/>
    <property type="molecule type" value="Genomic_DNA"/>
</dbReference>
<dbReference type="InterPro" id="IPR012337">
    <property type="entry name" value="RNaseH-like_sf"/>
</dbReference>
<evidence type="ECO:0000313" key="2">
    <source>
        <dbReference type="EnsemblFungi" id="PTTG_08381-t43_1-p1"/>
    </source>
</evidence>
<reference evidence="2" key="4">
    <citation type="submission" date="2025-05" db="UniProtKB">
        <authorList>
            <consortium name="EnsemblFungi"/>
        </authorList>
    </citation>
    <scope>IDENTIFICATION</scope>
    <source>
        <strain evidence="2">isolate 1-1 / race 1 (BBBD)</strain>
    </source>
</reference>
<protein>
    <recommendedName>
        <fullName evidence="4">DUF659 domain-containing protein</fullName>
    </recommendedName>
</protein>
<reference evidence="1" key="1">
    <citation type="submission" date="2009-11" db="EMBL/GenBank/DDBJ databases">
        <authorList>
            <consortium name="The Broad Institute Genome Sequencing Platform"/>
            <person name="Ward D."/>
            <person name="Feldgarden M."/>
            <person name="Earl A."/>
            <person name="Young S.K."/>
            <person name="Zeng Q."/>
            <person name="Koehrsen M."/>
            <person name="Alvarado L."/>
            <person name="Berlin A."/>
            <person name="Bochicchio J."/>
            <person name="Borenstein D."/>
            <person name="Chapman S.B."/>
            <person name="Chen Z."/>
            <person name="Engels R."/>
            <person name="Freedman E."/>
            <person name="Gellesch M."/>
            <person name="Goldberg J."/>
            <person name="Griggs A."/>
            <person name="Gujja S."/>
            <person name="Heilman E."/>
            <person name="Heiman D."/>
            <person name="Hepburn T."/>
            <person name="Howarth C."/>
            <person name="Jen D."/>
            <person name="Larson L."/>
            <person name="Lewis B."/>
            <person name="Mehta T."/>
            <person name="Park D."/>
            <person name="Pearson M."/>
            <person name="Roberts A."/>
            <person name="Saif S."/>
            <person name="Shea T."/>
            <person name="Shenoy N."/>
            <person name="Sisk P."/>
            <person name="Stolte C."/>
            <person name="Sykes S."/>
            <person name="Thomson T."/>
            <person name="Walk T."/>
            <person name="White J."/>
            <person name="Yandava C."/>
            <person name="Izard J."/>
            <person name="Baranova O.V."/>
            <person name="Blanton J.M."/>
            <person name="Tanner A.C."/>
            <person name="Dewhirst F.E."/>
            <person name="Haas B."/>
            <person name="Nusbaum C."/>
            <person name="Birren B."/>
        </authorList>
    </citation>
    <scope>NUCLEOTIDE SEQUENCE [LARGE SCALE GENOMIC DNA]</scope>
    <source>
        <strain evidence="1">1-1 BBBD Race 1</strain>
    </source>
</reference>
<dbReference type="EnsemblFungi" id="PTTG_08381-t43_1">
    <property type="protein sequence ID" value="PTTG_08381-t43_1-p1"/>
    <property type="gene ID" value="PTTG_08381"/>
</dbReference>
<organism evidence="1">
    <name type="scientific">Puccinia triticina (isolate 1-1 / race 1 (BBBD))</name>
    <name type="common">Brown leaf rust fungus</name>
    <dbReference type="NCBI Taxonomy" id="630390"/>
    <lineage>
        <taxon>Eukaryota</taxon>
        <taxon>Fungi</taxon>
        <taxon>Dikarya</taxon>
        <taxon>Basidiomycota</taxon>
        <taxon>Pucciniomycotina</taxon>
        <taxon>Pucciniomycetes</taxon>
        <taxon>Pucciniales</taxon>
        <taxon>Pucciniaceae</taxon>
        <taxon>Puccinia</taxon>
    </lineage>
</organism>
<dbReference type="Proteomes" id="UP000005240">
    <property type="component" value="Unassembled WGS sequence"/>
</dbReference>
<reference evidence="1" key="2">
    <citation type="submission" date="2016-05" db="EMBL/GenBank/DDBJ databases">
        <title>Comparative analysis highlights variable genome content of wheat rusts and divergence of the mating loci.</title>
        <authorList>
            <person name="Cuomo C.A."/>
            <person name="Bakkeren G."/>
            <person name="Szabo L."/>
            <person name="Khalil H."/>
            <person name="Joly D."/>
            <person name="Goldberg J."/>
            <person name="Young S."/>
            <person name="Zeng Q."/>
            <person name="Fellers J."/>
        </authorList>
    </citation>
    <scope>NUCLEOTIDE SEQUENCE [LARGE SCALE GENOMIC DNA]</scope>
    <source>
        <strain evidence="1">1-1 BBBD Race 1</strain>
    </source>
</reference>
<dbReference type="VEuPathDB" id="FungiDB:PTTG_08381"/>
<proteinExistence type="predicted"/>
<dbReference type="OrthoDB" id="2504795at2759"/>
<evidence type="ECO:0000313" key="1">
    <source>
        <dbReference type="EMBL" id="OAV93177.1"/>
    </source>
</evidence>
<gene>
    <name evidence="1" type="ORF">PTTG_08381</name>
</gene>
<reference evidence="2 3" key="3">
    <citation type="journal article" date="2017" name="G3 (Bethesda)">
        <title>Comparative analysis highlights variable genome content of wheat rusts and divergence of the mating loci.</title>
        <authorList>
            <person name="Cuomo C.A."/>
            <person name="Bakkeren G."/>
            <person name="Khalil H.B."/>
            <person name="Panwar V."/>
            <person name="Joly D."/>
            <person name="Linning R."/>
            <person name="Sakthikumar S."/>
            <person name="Song X."/>
            <person name="Adiconis X."/>
            <person name="Fan L."/>
            <person name="Goldberg J.M."/>
            <person name="Levin J.Z."/>
            <person name="Young S."/>
            <person name="Zeng Q."/>
            <person name="Anikster Y."/>
            <person name="Bruce M."/>
            <person name="Wang M."/>
            <person name="Yin C."/>
            <person name="McCallum B."/>
            <person name="Szabo L.J."/>
            <person name="Hulbert S."/>
            <person name="Chen X."/>
            <person name="Fellers J.P."/>
        </authorList>
    </citation>
    <scope>NUCLEOTIDE SEQUENCE</scope>
    <source>
        <strain evidence="2">isolate 1-1 / race 1 (BBBD)</strain>
        <strain evidence="3">Isolate 1-1 / race 1 (BBBD)</strain>
    </source>
</reference>
<evidence type="ECO:0008006" key="4">
    <source>
        <dbReference type="Google" id="ProtNLM"/>
    </source>
</evidence>
<dbReference type="SUPFAM" id="SSF53098">
    <property type="entry name" value="Ribonuclease H-like"/>
    <property type="match status" value="1"/>
</dbReference>
<evidence type="ECO:0000313" key="3">
    <source>
        <dbReference type="Proteomes" id="UP000005240"/>
    </source>
</evidence>
<dbReference type="AlphaFoldDB" id="A0A180GK78"/>
<accession>A0A180GK78</accession>
<dbReference type="STRING" id="630390.A0A180GK78"/>
<keyword evidence="3" id="KW-1185">Reference proteome</keyword>
<name>A0A180GK78_PUCT1</name>
<sequence>MLKIRIIWRLLNNKNPHILKVHCALHVFNLVAKQVFNHPTMEAVVKKNKTLVNYFTNSGFWREHLTMWKKENSVKHCIQTLCEPQWYSMAKVCLGFQSHKVNTTSMIDAVVKVIKDQDYFTANQTLVQLLKPVVDAIRHLEHADTTLADIWNEMIEAYKSICNAEFYSSCLKEALFKQYQSDDPLCYKTLEDF</sequence>